<proteinExistence type="predicted"/>
<dbReference type="AlphaFoldDB" id="A0A0W8IHC5"/>
<dbReference type="STRING" id="767452.AVL62_06680"/>
<dbReference type="InterPro" id="IPR041698">
    <property type="entry name" value="Methyltransf_25"/>
</dbReference>
<dbReference type="SUPFAM" id="SSF53335">
    <property type="entry name" value="S-adenosyl-L-methionine-dependent methyltransferases"/>
    <property type="match status" value="1"/>
</dbReference>
<evidence type="ECO:0000259" key="1">
    <source>
        <dbReference type="Pfam" id="PF13649"/>
    </source>
</evidence>
<dbReference type="OrthoDB" id="9810570at2"/>
<organism evidence="3 4">
    <name type="scientific">Serinicoccus chungangensis</name>
    <dbReference type="NCBI Taxonomy" id="767452"/>
    <lineage>
        <taxon>Bacteria</taxon>
        <taxon>Bacillati</taxon>
        <taxon>Actinomycetota</taxon>
        <taxon>Actinomycetes</taxon>
        <taxon>Micrococcales</taxon>
        <taxon>Ornithinimicrobiaceae</taxon>
        <taxon>Serinicoccus</taxon>
    </lineage>
</organism>
<dbReference type="Pfam" id="PF13649">
    <property type="entry name" value="Methyltransf_25"/>
    <property type="match status" value="1"/>
</dbReference>
<dbReference type="InterPro" id="IPR029063">
    <property type="entry name" value="SAM-dependent_MTases_sf"/>
</dbReference>
<dbReference type="RefSeq" id="WP_058889831.1">
    <property type="nucleotide sequence ID" value="NZ_LQBL01000002.1"/>
</dbReference>
<evidence type="ECO:0000313" key="3">
    <source>
        <dbReference type="EMBL" id="KUG59356.1"/>
    </source>
</evidence>
<reference evidence="3 4" key="1">
    <citation type="submission" date="2015-12" db="EMBL/GenBank/DDBJ databases">
        <title>Serinicoccus chungangenesis strain CD08_5 genome sequencing and assembly.</title>
        <authorList>
            <person name="Chander A.M."/>
            <person name="Kaur G."/>
            <person name="Nair G.R."/>
            <person name="Dhawan D.K."/>
            <person name="Kochhar R.K."/>
            <person name="Mayilraj S."/>
            <person name="Bhadada S.K."/>
        </authorList>
    </citation>
    <scope>NUCLEOTIDE SEQUENCE [LARGE SCALE GENOMIC DNA]</scope>
    <source>
        <strain evidence="3 4">CD08_5</strain>
    </source>
</reference>
<comment type="caution">
    <text evidence="3">The sequence shown here is derived from an EMBL/GenBank/DDBJ whole genome shotgun (WGS) entry which is preliminary data.</text>
</comment>
<gene>
    <name evidence="3" type="ORF">AVL62_06680</name>
</gene>
<evidence type="ECO:0000313" key="4">
    <source>
        <dbReference type="Proteomes" id="UP000054837"/>
    </source>
</evidence>
<feature type="domain" description="THUMP-like" evidence="2">
    <location>
        <begin position="335"/>
        <end position="412"/>
    </location>
</feature>
<dbReference type="EMBL" id="LQBL01000002">
    <property type="protein sequence ID" value="KUG59356.1"/>
    <property type="molecule type" value="Genomic_DNA"/>
</dbReference>
<feature type="domain" description="Methyltransferase" evidence="1">
    <location>
        <begin position="105"/>
        <end position="161"/>
    </location>
</feature>
<accession>A0A0W8IHC5</accession>
<dbReference type="CDD" id="cd02440">
    <property type="entry name" value="AdoMet_MTases"/>
    <property type="match status" value="1"/>
</dbReference>
<dbReference type="Gene3D" id="3.40.50.150">
    <property type="entry name" value="Vaccinia Virus protein VP39"/>
    <property type="match status" value="1"/>
</dbReference>
<sequence length="423" mass="44381">MTADPAADLLRRLAEGPGARLLDALPPYDEQDTFSLLARLRADGHDPELVSAALTQSRLRTRGRERLGPGVERLLLTQDGLEQATRPAVATRRAARLAGTGVRHVLDLGCGLGLDAIAFAREGLEVTAVERDPVVAAAARANLAPWPGARVLTGDALSQPVGADDAAFLDPARRVTGVADARGRTRRVRGLEGLSPSFEEVRGVAGRARATVAKLGPSFDPGDVPAGADAEWVSLDGDLLECALWWGAGPPRRRAVVGRTGPGTTAVWDEVVESPDPPAPLPDAGGLLGHLAEVDDAVRAAGLTPSLAAAVDGRETAPGTGYVTAAAAVDHPAMRWFAVREVLPLRATAVRAWLRHHHDPAGPVTLKKSGVRLDPDGFRRDLRLPRRARGGDELVLVLTTVGASGRALVVERLAPPSPSAVEH</sequence>
<evidence type="ECO:0000259" key="2">
    <source>
        <dbReference type="Pfam" id="PF18096"/>
    </source>
</evidence>
<protein>
    <recommendedName>
        <fullName evidence="5">THUMP-like domain-containing protein</fullName>
    </recommendedName>
</protein>
<dbReference type="InterPro" id="IPR041497">
    <property type="entry name" value="Thump-like"/>
</dbReference>
<dbReference type="Proteomes" id="UP000054837">
    <property type="component" value="Unassembled WGS sequence"/>
</dbReference>
<name>A0A0W8IHC5_9MICO</name>
<keyword evidence="4" id="KW-1185">Reference proteome</keyword>
<dbReference type="Pfam" id="PF18096">
    <property type="entry name" value="Thump_like"/>
    <property type="match status" value="1"/>
</dbReference>
<evidence type="ECO:0008006" key="5">
    <source>
        <dbReference type="Google" id="ProtNLM"/>
    </source>
</evidence>